<dbReference type="Proteomes" id="UP001152320">
    <property type="component" value="Chromosome 15"/>
</dbReference>
<dbReference type="Pfam" id="PF04212">
    <property type="entry name" value="MIT"/>
    <property type="match status" value="1"/>
</dbReference>
<evidence type="ECO:0000259" key="1">
    <source>
        <dbReference type="SMART" id="SM00745"/>
    </source>
</evidence>
<protein>
    <submittedName>
        <fullName evidence="2">MIT domain-containing protein 1</fullName>
    </submittedName>
</protein>
<dbReference type="Gene3D" id="3.30.870.30">
    <property type="entry name" value="MITD, C-terminal phospholipase D-like domain"/>
    <property type="match status" value="1"/>
</dbReference>
<dbReference type="AlphaFoldDB" id="A0A9Q1BLG6"/>
<sequence length="244" mass="28321">MAAPAGGLEESAINILKRAVELDSKSKFTEALVCYQEGIQLLMTVMKSEGNKTKKDQYRVRISDYMSRAEKIKAHLEQQKDAGKYHEQIQISKGATGFSYEHLFERFFDQMLTEVQVDDPYIRSTHQIYNFLRFCELLVSSKCPIKQISLLTGRDENNFTQQDGRLRELKKSLADHHIELVVEYSDSLHDREIRFNNGWIVKIGRGLDYFVNCGKFSIGFCDFSLRHCHETTVDIFHSKHLKSR</sequence>
<dbReference type="InterPro" id="IPR007330">
    <property type="entry name" value="MIT_dom"/>
</dbReference>
<dbReference type="EMBL" id="JAIZAY010000015">
    <property type="protein sequence ID" value="KAJ8028837.1"/>
    <property type="molecule type" value="Genomic_DNA"/>
</dbReference>
<dbReference type="OrthoDB" id="19553at2759"/>
<dbReference type="InterPro" id="IPR036181">
    <property type="entry name" value="MIT_dom_sf"/>
</dbReference>
<dbReference type="PANTHER" id="PTHR21222">
    <property type="entry name" value="MIT DOMAIN-CONTAINING PROTEIN 1"/>
    <property type="match status" value="1"/>
</dbReference>
<comment type="caution">
    <text evidence="2">The sequence shown here is derived from an EMBL/GenBank/DDBJ whole genome shotgun (WGS) entry which is preliminary data.</text>
</comment>
<dbReference type="InterPro" id="IPR032341">
    <property type="entry name" value="MITD1_C"/>
</dbReference>
<dbReference type="InterPro" id="IPR038113">
    <property type="entry name" value="MITD1_C_sf"/>
</dbReference>
<dbReference type="PANTHER" id="PTHR21222:SF1">
    <property type="entry name" value="MIT DOMAIN-CONTAINING PROTEIN 1"/>
    <property type="match status" value="1"/>
</dbReference>
<reference evidence="2" key="1">
    <citation type="submission" date="2021-10" db="EMBL/GenBank/DDBJ databases">
        <title>Tropical sea cucumber genome reveals ecological adaptation and Cuvierian tubules defense mechanism.</title>
        <authorList>
            <person name="Chen T."/>
        </authorList>
    </citation>
    <scope>NUCLEOTIDE SEQUENCE</scope>
    <source>
        <strain evidence="2">Nanhai2018</strain>
        <tissue evidence="2">Muscle</tissue>
    </source>
</reference>
<feature type="domain" description="MIT" evidence="1">
    <location>
        <begin position="5"/>
        <end position="83"/>
    </location>
</feature>
<dbReference type="Pfam" id="PF16565">
    <property type="entry name" value="MIT_C"/>
    <property type="match status" value="1"/>
</dbReference>
<dbReference type="InterPro" id="IPR052817">
    <property type="entry name" value="MIT_domain_contain_protein1"/>
</dbReference>
<dbReference type="CDD" id="cd02685">
    <property type="entry name" value="MIT_C"/>
    <property type="match status" value="1"/>
</dbReference>
<evidence type="ECO:0000313" key="2">
    <source>
        <dbReference type="EMBL" id="KAJ8028837.1"/>
    </source>
</evidence>
<dbReference type="SUPFAM" id="SSF116846">
    <property type="entry name" value="MIT domain"/>
    <property type="match status" value="1"/>
</dbReference>
<accession>A0A9Q1BLG6</accession>
<name>A0A9Q1BLG6_HOLLE</name>
<dbReference type="SMART" id="SM00745">
    <property type="entry name" value="MIT"/>
    <property type="match status" value="1"/>
</dbReference>
<organism evidence="2 3">
    <name type="scientific">Holothuria leucospilota</name>
    <name type="common">Black long sea cucumber</name>
    <name type="synonym">Mertensiothuria leucospilota</name>
    <dbReference type="NCBI Taxonomy" id="206669"/>
    <lineage>
        <taxon>Eukaryota</taxon>
        <taxon>Metazoa</taxon>
        <taxon>Echinodermata</taxon>
        <taxon>Eleutherozoa</taxon>
        <taxon>Echinozoa</taxon>
        <taxon>Holothuroidea</taxon>
        <taxon>Aspidochirotacea</taxon>
        <taxon>Aspidochirotida</taxon>
        <taxon>Holothuriidae</taxon>
        <taxon>Holothuria</taxon>
    </lineage>
</organism>
<proteinExistence type="predicted"/>
<keyword evidence="3" id="KW-1185">Reference proteome</keyword>
<dbReference type="CDD" id="cd02683">
    <property type="entry name" value="MIT_1"/>
    <property type="match status" value="1"/>
</dbReference>
<dbReference type="InterPro" id="IPR045331">
    <property type="entry name" value="MITD1_N"/>
</dbReference>
<evidence type="ECO:0000313" key="3">
    <source>
        <dbReference type="Proteomes" id="UP001152320"/>
    </source>
</evidence>
<gene>
    <name evidence="2" type="ORF">HOLleu_31190</name>
</gene>
<dbReference type="Gene3D" id="1.20.58.80">
    <property type="entry name" value="Phosphotransferase system, lactose/cellobiose-type IIA subunit"/>
    <property type="match status" value="1"/>
</dbReference>